<proteinExistence type="predicted"/>
<dbReference type="EMBL" id="ASVY01000003">
    <property type="protein sequence ID" value="EOT59711.1"/>
    <property type="molecule type" value="Genomic_DNA"/>
</dbReference>
<dbReference type="AlphaFoldDB" id="R2QSM6"/>
<dbReference type="Proteomes" id="UP000014197">
    <property type="component" value="Unassembled WGS sequence"/>
</dbReference>
<dbReference type="Pfam" id="PF09709">
    <property type="entry name" value="Cas_Csd1"/>
    <property type="match status" value="1"/>
</dbReference>
<evidence type="ECO:0000313" key="1">
    <source>
        <dbReference type="EMBL" id="EOH98198.1"/>
    </source>
</evidence>
<evidence type="ECO:0000313" key="3">
    <source>
        <dbReference type="Proteomes" id="UP000013858"/>
    </source>
</evidence>
<dbReference type="Proteomes" id="UP000013858">
    <property type="component" value="Unassembled WGS sequence"/>
</dbReference>
<organism evidence="1 3">
    <name type="scientific">Enterococcus haemoperoxidus ATCC BAA-382</name>
    <dbReference type="NCBI Taxonomy" id="1158608"/>
    <lineage>
        <taxon>Bacteria</taxon>
        <taxon>Bacillati</taxon>
        <taxon>Bacillota</taxon>
        <taxon>Bacilli</taxon>
        <taxon>Lactobacillales</taxon>
        <taxon>Enterococcaceae</taxon>
        <taxon>Enterococcus</taxon>
    </lineage>
</organism>
<dbReference type="STRING" id="155618.RV06_GL000008"/>
<keyword evidence="4" id="KW-1185">Reference proteome</keyword>
<dbReference type="NCBIfam" id="TIGR01863">
    <property type="entry name" value="cas_Csd1"/>
    <property type="match status" value="1"/>
</dbReference>
<accession>R2QSM6</accession>
<protein>
    <submittedName>
        <fullName evidence="1">CRISPR-associated protein cas8c/csd1, subtype I-c/dvulg</fullName>
    </submittedName>
</protein>
<dbReference type="RefSeq" id="WP_010761585.1">
    <property type="nucleotide sequence ID" value="NZ_KB946316.1"/>
</dbReference>
<dbReference type="EMBL" id="AJAR01000013">
    <property type="protein sequence ID" value="EOH98198.1"/>
    <property type="molecule type" value="Genomic_DNA"/>
</dbReference>
<dbReference type="OrthoDB" id="5389988at2"/>
<evidence type="ECO:0000313" key="2">
    <source>
        <dbReference type="EMBL" id="EOT59711.1"/>
    </source>
</evidence>
<sequence length="632" mass="72567">MSWLYDLYQTYEANQDLVGKPIRTSWGKEIVLLPVAHAYQNAQIEVRVTPQGEFYEAKVIPKEDAPTVIPVTIESAGRTSKPTPHGIHDGLQYVAGDFESYGGIYKKGNNSYETYMGNLREWCQSPEAHPKVQAIFTYLEKGTLISDLVEERVLLAKDHQIIPKWKKELEAEFGEKPEIFSVLAGDQFSTFVRFSVYDAEIITDEVWQDLSVIESYVQYYSQNLPEAGLDYVTGQQLPITENHPSKVRYGGDMAKIISGNDLQNFTFRGRFSDKNQVAMISYEASQKAHNALKWLVGKQGFILDGRVFLVWGKTQLAVPSPEESSMDVFANLFPEETKVVTADTTAQQFAELFQQAMRGYQKDLTRDAPIYIMILDAATPGRMGILYYRSIQHVDYFKRFEQWHQTCFWRHTYGSKNKQRYTFWGAPALRDIAEAVYGARGNETLVKNTVEQLFPCVIDGRMIPKNIVQSLLKRASNPVGMENWEWQKTLSIACAVMNKHFNFKKGERNVALDKNETDRSYLFGRMLAVADKLEEDALAANGKLGSRQTNAIRYMNAFSMHPETTWKIIQQNLIPYQSRLWGNGKKFQDILKEIGNKFEISQYNDEHLNGKYLLGYYSQKYELENKKDKTEE</sequence>
<evidence type="ECO:0000313" key="4">
    <source>
        <dbReference type="Proteomes" id="UP000014197"/>
    </source>
</evidence>
<dbReference type="CDD" id="cd09757">
    <property type="entry name" value="Cas8c_I-C"/>
    <property type="match status" value="1"/>
</dbReference>
<name>R2QSM6_9ENTE</name>
<reference evidence="2 4" key="2">
    <citation type="submission" date="2013-03" db="EMBL/GenBank/DDBJ databases">
        <title>The Genome Sequence of Enterococcus haemoperoxidus BAA-382 (PacBio/Illumina hybrid assembly).</title>
        <authorList>
            <consortium name="The Broad Institute Genomics Platform"/>
            <consortium name="The Broad Institute Genome Sequencing Center for Infectious Disease"/>
            <person name="Earl A."/>
            <person name="Russ C."/>
            <person name="Gilmore M."/>
            <person name="Surin D."/>
            <person name="Walker B."/>
            <person name="Young S."/>
            <person name="Zeng Q."/>
            <person name="Gargeya S."/>
            <person name="Fitzgerald M."/>
            <person name="Haas B."/>
            <person name="Abouelleil A."/>
            <person name="Allen A.W."/>
            <person name="Alvarado L."/>
            <person name="Arachchi H.M."/>
            <person name="Berlin A.M."/>
            <person name="Chapman S.B."/>
            <person name="Gainer-Dewar J."/>
            <person name="Goldberg J."/>
            <person name="Griggs A."/>
            <person name="Gujja S."/>
            <person name="Hansen M."/>
            <person name="Howarth C."/>
            <person name="Imamovic A."/>
            <person name="Ireland A."/>
            <person name="Larimer J."/>
            <person name="McCowan C."/>
            <person name="Murphy C."/>
            <person name="Pearson M."/>
            <person name="Poon T.W."/>
            <person name="Priest M."/>
            <person name="Roberts A."/>
            <person name="Saif S."/>
            <person name="Shea T."/>
            <person name="Sisk P."/>
            <person name="Sykes S."/>
            <person name="Wortman J."/>
            <person name="Nusbaum C."/>
            <person name="Birren B."/>
        </authorList>
    </citation>
    <scope>NUCLEOTIDE SEQUENCE [LARGE SCALE GENOMIC DNA]</scope>
    <source>
        <strain evidence="2 4">ATCC BAA-382</strain>
    </source>
</reference>
<dbReference type="InterPro" id="IPR010144">
    <property type="entry name" value="CRISPR-assoc_prot_Csd1-typ"/>
</dbReference>
<dbReference type="eggNOG" id="COG5632">
    <property type="taxonomic scope" value="Bacteria"/>
</dbReference>
<comment type="caution">
    <text evidence="1">The sequence shown here is derived from an EMBL/GenBank/DDBJ whole genome shotgun (WGS) entry which is preliminary data.</text>
</comment>
<dbReference type="PATRIC" id="fig|1158608.3.peg.1354"/>
<reference evidence="1 3" key="1">
    <citation type="submission" date="2013-02" db="EMBL/GenBank/DDBJ databases">
        <title>The Genome Sequence of Enterococcus haemoperoxidus BAA-382.</title>
        <authorList>
            <consortium name="The Broad Institute Genome Sequencing Platform"/>
            <consortium name="The Broad Institute Genome Sequencing Center for Infectious Disease"/>
            <person name="Earl A.M."/>
            <person name="Gilmore M.S."/>
            <person name="Lebreton F."/>
            <person name="Walker B."/>
            <person name="Young S.K."/>
            <person name="Zeng Q."/>
            <person name="Gargeya S."/>
            <person name="Fitzgerald M."/>
            <person name="Haas B."/>
            <person name="Abouelleil A."/>
            <person name="Alvarado L."/>
            <person name="Arachchi H.M."/>
            <person name="Berlin A.M."/>
            <person name="Chapman S.B."/>
            <person name="Dewar J."/>
            <person name="Goldberg J."/>
            <person name="Griggs A."/>
            <person name="Gujja S."/>
            <person name="Hansen M."/>
            <person name="Howarth C."/>
            <person name="Imamovic A."/>
            <person name="Larimer J."/>
            <person name="McCowan C."/>
            <person name="Murphy C."/>
            <person name="Neiman D."/>
            <person name="Pearson M."/>
            <person name="Priest M."/>
            <person name="Roberts A."/>
            <person name="Saif S."/>
            <person name="Shea T."/>
            <person name="Sisk P."/>
            <person name="Sykes S."/>
            <person name="Wortman J."/>
            <person name="Nusbaum C."/>
            <person name="Birren B."/>
        </authorList>
    </citation>
    <scope>NUCLEOTIDE SEQUENCE [LARGE SCALE GENOMIC DNA]</scope>
    <source>
        <strain evidence="1 3">ATCC BAA-382</strain>
    </source>
</reference>
<gene>
    <name evidence="2" type="ORF">I583_02346</name>
    <name evidence="1" type="ORF">UAW_01379</name>
</gene>